<feature type="compositionally biased region" description="Acidic residues" evidence="1">
    <location>
        <begin position="103"/>
        <end position="116"/>
    </location>
</feature>
<keyword evidence="4" id="KW-1185">Reference proteome</keyword>
<dbReference type="PROSITE" id="PS51257">
    <property type="entry name" value="PROKAR_LIPOPROTEIN"/>
    <property type="match status" value="1"/>
</dbReference>
<keyword evidence="2" id="KW-0732">Signal</keyword>
<reference evidence="3" key="1">
    <citation type="submission" date="2022-11" db="EMBL/GenBank/DDBJ databases">
        <title>Minimal conservation of predation-associated metabolite biosynthetic gene clusters underscores biosynthetic potential of Myxococcota including descriptions for ten novel species: Archangium lansinium sp. nov., Myxococcus landrumus sp. nov., Nannocystis bai.</title>
        <authorList>
            <person name="Ahearne A."/>
            <person name="Stevens C."/>
            <person name="Dowd S."/>
        </authorList>
    </citation>
    <scope>NUCLEOTIDE SEQUENCE</scope>
    <source>
        <strain evidence="3">Fl3</strain>
    </source>
</reference>
<evidence type="ECO:0000313" key="4">
    <source>
        <dbReference type="Proteomes" id="UP001164459"/>
    </source>
</evidence>
<name>A0ABY7H9X9_9BACT</name>
<protein>
    <submittedName>
        <fullName evidence="3">Beta-propeller domain-containing protein</fullName>
    </submittedName>
</protein>
<dbReference type="InterPro" id="IPR019198">
    <property type="entry name" value="Beta_propeller_containing"/>
</dbReference>
<proteinExistence type="predicted"/>
<evidence type="ECO:0000313" key="3">
    <source>
        <dbReference type="EMBL" id="WAS96071.1"/>
    </source>
</evidence>
<gene>
    <name evidence="3" type="ORF">O0S08_07890</name>
</gene>
<feature type="chain" id="PRO_5046526416" evidence="2">
    <location>
        <begin position="20"/>
        <end position="711"/>
    </location>
</feature>
<dbReference type="EMBL" id="CP114040">
    <property type="protein sequence ID" value="WAS96071.1"/>
    <property type="molecule type" value="Genomic_DNA"/>
</dbReference>
<organism evidence="3 4">
    <name type="scientific">Nannocystis punicea</name>
    <dbReference type="NCBI Taxonomy" id="2995304"/>
    <lineage>
        <taxon>Bacteria</taxon>
        <taxon>Pseudomonadati</taxon>
        <taxon>Myxococcota</taxon>
        <taxon>Polyangia</taxon>
        <taxon>Nannocystales</taxon>
        <taxon>Nannocystaceae</taxon>
        <taxon>Nannocystis</taxon>
    </lineage>
</organism>
<dbReference type="RefSeq" id="WP_269038413.1">
    <property type="nucleotide sequence ID" value="NZ_CP114040.1"/>
</dbReference>
<evidence type="ECO:0000256" key="2">
    <source>
        <dbReference type="SAM" id="SignalP"/>
    </source>
</evidence>
<sequence>MSRPIALALPAFLLLGALASGCSDREEPGGDLDPRVLYGFGGCDDLLSYTKGEAKSLIDQYGNLYGYDYSNGGWFGEGDGAGLSGSGSGTDGGDSAGEGGEPPQDDNGDGGVEGEDYSGTNVQEAGVDEPDVVKTDGERILAFARGQLHFVDVSGASPTLRGSLALGADLWDAQIFMHEDRALLLVRTWPYYYGDYEGAPQQQGVDLQQYFGPDYYSGVTRLIEVDISNPEAMKIVSNLHIAGDLVSARMVDGVARVVVRSQPNGLKLKEPYEFFDYQAFELGGGTDALYQHMWQVALAQSKVFNKAVIDASTIDNWLPRYVREDLSNGQAAISTGVLLDCDDVMHPGVYSGLSTLGVLTVDLEGHLTPTGGVGVFSEGETVYASKQNLYVATTPWNPADWDPEASAEDQGRTTYIHKFDIQDRSRANYVASGSVRGWLLSQWAMSEFQGDLRVASTDSLGWDQATSESFVSVLRQEGDELQQIGQVGGLGKTEQIQGVRFIGDKGYVVTFRQTDPLYTVDVSDPAKPVVAGELKIPGFSAYLHPVGEDLLLGVGRDGTEEGQLLGIQLSLFDVSDDAVPKQLHKTSIGSDWGWSEALFDHKAFLWWGKTGLAMLPLEWGSYDDNLGYTWEQGAFGFRVDKEDGIALVGEVQHPEPVVDECWDEYYGCNYSPMLRRSIVIGEQVFTLSDVGLKASALADLSDAHWVEFPQN</sequence>
<feature type="region of interest" description="Disordered" evidence="1">
    <location>
        <begin position="80"/>
        <end position="131"/>
    </location>
</feature>
<dbReference type="Pfam" id="PF09826">
    <property type="entry name" value="Beta_propel"/>
    <property type="match status" value="1"/>
</dbReference>
<feature type="compositionally biased region" description="Gly residues" evidence="1">
    <location>
        <begin position="80"/>
        <end position="100"/>
    </location>
</feature>
<accession>A0ABY7H9X9</accession>
<dbReference type="Proteomes" id="UP001164459">
    <property type="component" value="Chromosome"/>
</dbReference>
<evidence type="ECO:0000256" key="1">
    <source>
        <dbReference type="SAM" id="MobiDB-lite"/>
    </source>
</evidence>
<feature type="signal peptide" evidence="2">
    <location>
        <begin position="1"/>
        <end position="19"/>
    </location>
</feature>